<gene>
    <name evidence="4" type="ORF">ZT3D7_G6285</name>
</gene>
<proteinExistence type="predicted"/>
<evidence type="ECO:0000256" key="2">
    <source>
        <dbReference type="SAM" id="Phobius"/>
    </source>
</evidence>
<feature type="transmembrane region" description="Helical" evidence="2">
    <location>
        <begin position="485"/>
        <end position="503"/>
    </location>
</feature>
<feature type="transmembrane region" description="Helical" evidence="2">
    <location>
        <begin position="80"/>
        <end position="106"/>
    </location>
</feature>
<name>A0A1X7RUM0_ZYMT9</name>
<dbReference type="PANTHER" id="PTHR23028">
    <property type="entry name" value="ACETYLTRANSFERASE"/>
    <property type="match status" value="1"/>
</dbReference>
<keyword evidence="2" id="KW-1133">Transmembrane helix</keyword>
<feature type="transmembrane region" description="Helical" evidence="2">
    <location>
        <begin position="237"/>
        <end position="262"/>
    </location>
</feature>
<reference evidence="4 5" key="1">
    <citation type="submission" date="2016-06" db="EMBL/GenBank/DDBJ databases">
        <authorList>
            <person name="Kjaerup R.B."/>
            <person name="Dalgaard T.S."/>
            <person name="Juul-Madsen H.R."/>
        </authorList>
    </citation>
    <scope>NUCLEOTIDE SEQUENCE [LARGE SCALE GENOMIC DNA]</scope>
</reference>
<keyword evidence="5" id="KW-1185">Reference proteome</keyword>
<evidence type="ECO:0000259" key="3">
    <source>
        <dbReference type="Pfam" id="PF01757"/>
    </source>
</evidence>
<evidence type="ECO:0000313" key="4">
    <source>
        <dbReference type="EMBL" id="SMQ51132.1"/>
    </source>
</evidence>
<protein>
    <recommendedName>
        <fullName evidence="3">Acyltransferase 3 domain-containing protein</fullName>
    </recommendedName>
</protein>
<feature type="transmembrane region" description="Helical" evidence="2">
    <location>
        <begin position="372"/>
        <end position="389"/>
    </location>
</feature>
<evidence type="ECO:0000313" key="5">
    <source>
        <dbReference type="Proteomes" id="UP000215127"/>
    </source>
</evidence>
<feature type="transmembrane region" description="Helical" evidence="2">
    <location>
        <begin position="443"/>
        <end position="465"/>
    </location>
</feature>
<feature type="region of interest" description="Disordered" evidence="1">
    <location>
        <begin position="296"/>
        <end position="323"/>
    </location>
</feature>
<dbReference type="InterPro" id="IPR002656">
    <property type="entry name" value="Acyl_transf_3_dom"/>
</dbReference>
<dbReference type="AlphaFoldDB" id="A0A1X7RUM0"/>
<organism evidence="4 5">
    <name type="scientific">Zymoseptoria tritici (strain ST99CH_3D7)</name>
    <dbReference type="NCBI Taxonomy" id="1276538"/>
    <lineage>
        <taxon>Eukaryota</taxon>
        <taxon>Fungi</taxon>
        <taxon>Dikarya</taxon>
        <taxon>Ascomycota</taxon>
        <taxon>Pezizomycotina</taxon>
        <taxon>Dothideomycetes</taxon>
        <taxon>Dothideomycetidae</taxon>
        <taxon>Mycosphaerellales</taxon>
        <taxon>Mycosphaerellaceae</taxon>
        <taxon>Zymoseptoria</taxon>
    </lineage>
</organism>
<dbReference type="Proteomes" id="UP000215127">
    <property type="component" value="Chromosome 5"/>
</dbReference>
<keyword evidence="2" id="KW-0812">Transmembrane</keyword>
<feature type="domain" description="Acyltransferase 3" evidence="3">
    <location>
        <begin position="46"/>
        <end position="269"/>
    </location>
</feature>
<dbReference type="PANTHER" id="PTHR23028:SF134">
    <property type="entry name" value="PUTATIVE (AFU_ORTHOLOGUE AFUA_4G08520)-RELATED"/>
    <property type="match status" value="1"/>
</dbReference>
<feature type="transmembrane region" description="Helical" evidence="2">
    <location>
        <begin position="127"/>
        <end position="152"/>
    </location>
</feature>
<accession>A0A1X7RUM0</accession>
<dbReference type="GO" id="GO:0016747">
    <property type="term" value="F:acyltransferase activity, transferring groups other than amino-acyl groups"/>
    <property type="evidence" value="ECO:0007669"/>
    <property type="project" value="InterPro"/>
</dbReference>
<sequence length="769" mass="86030">MLSSLLTYASKPWSILCLLLHHLTIIFPRRLRPAHNLSHHELHPTAYLDAVRGFAAWIVYNGHIFNHKPYQPTAWPQKLFFDGIAMVDLFFVISGFALSFSILGAVHRGNTSKAYDSLASSVFRRYIRLYLPTAFATFVGMLVIASGLGIYIPGERDTVVPQPTFLGNLWFWVKDTAYASNPFVYVVSWYRKGKDGTRSYYAAQLWTIPVEFQGSMIVFAFCAAVCKMKPWARTLTMWVGMAACFWWQTMYGGLFLAGMWLADRRQWRAAHEGRATILPTDVRRSTAVSEATPLAVIEEESNEKDEEGKDTPYADDDDTTRSDSFTIEEPQITPRPSRWQTWLAHLSKTSRNSPNTSQPTLARQILHQIPSILLFFISLYILTAGPTFIDSKSPFPFNLIAHTVPPTYTHPALQHWPTSLGSILCIYSLESSPLLRRPFESSFAQFMGELSFGIYAMHITVRWILWERAMLKWTRMYFGKLEGRFWPFVPAYLVMTFATIWAAEGFRRVDGWCVWLSKWLKEKCFAGATCCSGGTYCESPFTQCCDGGGFVPEGTQCCDGFSSDGRRKFCQAGNNCYAFDERSNDIFRCTGRSCTASVESGVTSTISRAVSTTTTREVAVTRTVYYTFTYTWYYYRYFITIYQQASVVTSNLRTTTTIFSVQATNSIDASSLAEDEIATITASRPADASTQLASYTNRASSTAEETIPTNGVLNGDTDAQTASGTDIFSPTATLSSSSGSDVTVAAAPKRVISSNWIVMGAVLVGLAIM</sequence>
<dbReference type="EMBL" id="LT853696">
    <property type="protein sequence ID" value="SMQ51132.1"/>
    <property type="molecule type" value="Genomic_DNA"/>
</dbReference>
<dbReference type="InterPro" id="IPR050879">
    <property type="entry name" value="Acyltransferase_3"/>
</dbReference>
<dbReference type="STRING" id="1276538.A0A1X7RUM0"/>
<dbReference type="Pfam" id="PF01757">
    <property type="entry name" value="Acyl_transf_3"/>
    <property type="match status" value="1"/>
</dbReference>
<keyword evidence="2" id="KW-0472">Membrane</keyword>
<evidence type="ECO:0000256" key="1">
    <source>
        <dbReference type="SAM" id="MobiDB-lite"/>
    </source>
</evidence>